<reference evidence="9 10" key="2">
    <citation type="journal article" date="2017" name="Genome Biol. Evol.">
        <title>Trajectories and Drivers of Genome Evolution in Surface-Associated Marine Phaeobacter.</title>
        <authorList>
            <person name="Freese H.M."/>
            <person name="Sikorski J."/>
            <person name="Bunk B."/>
            <person name="Scheuner C."/>
            <person name="Meier-Kolthoff J.P."/>
            <person name="Sproer C."/>
            <person name="Gram L."/>
            <person name="Overmann J."/>
        </authorList>
    </citation>
    <scope>NUCLEOTIDE SEQUENCE [LARGE SCALE GENOMIC DNA]</scope>
    <source>
        <strain evidence="9 10">P88</strain>
    </source>
</reference>
<comment type="similarity">
    <text evidence="6">Belongs to the complex I subunit 2 family.</text>
</comment>
<dbReference type="GO" id="GO:0012505">
    <property type="term" value="C:endomembrane system"/>
    <property type="evidence" value="ECO:0007669"/>
    <property type="project" value="UniProtKB-SubCell"/>
</dbReference>
<reference evidence="9 10" key="1">
    <citation type="journal article" date="2017" name="Front. Microbiol.">
        <title>Phaeobacter piscinae sp. nov., a species of the Roseobacter group and potential aquaculture probiont.</title>
        <authorList>
            <person name="Sonnenschein E.C."/>
            <person name="Phippen C.B.W."/>
            <person name="Nielsen K.F."/>
            <person name="Mateiu R.V."/>
            <person name="Melchiorsen J."/>
            <person name="Gram L."/>
            <person name="Overmann J."/>
            <person name="Freese H.M."/>
        </authorList>
    </citation>
    <scope>NUCLEOTIDE SEQUENCE [LARGE SCALE GENOMIC DNA]</scope>
    <source>
        <strain evidence="9 10">P88</strain>
    </source>
</reference>
<dbReference type="GO" id="GO:0050136">
    <property type="term" value="F:NADH dehydrogenase (quinone) (non-electrogenic) activity"/>
    <property type="evidence" value="ECO:0007669"/>
    <property type="project" value="UniProtKB-UniRule"/>
</dbReference>
<keyword evidence="6" id="KW-0830">Ubiquinone</keyword>
<dbReference type="EC" id="7.1.1.-" evidence="6"/>
<comment type="subunit">
    <text evidence="6">NDH-1 is composed of 14 different subunits. Subunits NuoA, H, J, K, L, M, N constitute the membrane sector of the complex.</text>
</comment>
<dbReference type="GO" id="GO:0005886">
    <property type="term" value="C:plasma membrane"/>
    <property type="evidence" value="ECO:0007669"/>
    <property type="project" value="UniProtKB-SubCell"/>
</dbReference>
<keyword evidence="6" id="KW-0813">Transport</keyword>
<dbReference type="GO" id="GO:0048038">
    <property type="term" value="F:quinone binding"/>
    <property type="evidence" value="ECO:0007669"/>
    <property type="project" value="UniProtKB-KW"/>
</dbReference>
<feature type="transmembrane region" description="Helical" evidence="6">
    <location>
        <begin position="366"/>
        <end position="390"/>
    </location>
</feature>
<evidence type="ECO:0000256" key="6">
    <source>
        <dbReference type="HAMAP-Rule" id="MF_00445"/>
    </source>
</evidence>
<keyword evidence="4 6" id="KW-1133">Transmembrane helix</keyword>
<evidence type="ECO:0000313" key="9">
    <source>
        <dbReference type="EMBL" id="AUQ98486.1"/>
    </source>
</evidence>
<evidence type="ECO:0000256" key="3">
    <source>
        <dbReference type="ARBA" id="ARBA00022692"/>
    </source>
</evidence>
<keyword evidence="6" id="KW-0520">NAD</keyword>
<feature type="domain" description="NADH:quinone oxidoreductase/Mrp antiporter transmembrane" evidence="8">
    <location>
        <begin position="123"/>
        <end position="417"/>
    </location>
</feature>
<dbReference type="InterPro" id="IPR001750">
    <property type="entry name" value="ND/Mrp_TM"/>
</dbReference>
<dbReference type="GO" id="GO:0042773">
    <property type="term" value="P:ATP synthesis coupled electron transport"/>
    <property type="evidence" value="ECO:0007669"/>
    <property type="project" value="InterPro"/>
</dbReference>
<dbReference type="InterPro" id="IPR010096">
    <property type="entry name" value="NADH-Q_OxRdtase_suN/2"/>
</dbReference>
<feature type="transmembrane region" description="Helical" evidence="6">
    <location>
        <begin position="325"/>
        <end position="345"/>
    </location>
</feature>
<organism evidence="9 10">
    <name type="scientific">Phaeobacter inhibens</name>
    <dbReference type="NCBI Taxonomy" id="221822"/>
    <lineage>
        <taxon>Bacteria</taxon>
        <taxon>Pseudomonadati</taxon>
        <taxon>Pseudomonadota</taxon>
        <taxon>Alphaproteobacteria</taxon>
        <taxon>Rhodobacterales</taxon>
        <taxon>Roseobacteraceae</taxon>
        <taxon>Phaeobacter</taxon>
    </lineage>
</organism>
<evidence type="ECO:0000256" key="4">
    <source>
        <dbReference type="ARBA" id="ARBA00022989"/>
    </source>
</evidence>
<dbReference type="RefSeq" id="WP_027247629.1">
    <property type="nucleotide sequence ID" value="NZ_CBCSDS010000001.1"/>
</dbReference>
<dbReference type="GO" id="GO:0008137">
    <property type="term" value="F:NADH dehydrogenase (ubiquinone) activity"/>
    <property type="evidence" value="ECO:0007669"/>
    <property type="project" value="InterPro"/>
</dbReference>
<feature type="transmembrane region" description="Helical" evidence="6">
    <location>
        <begin position="402"/>
        <end position="422"/>
    </location>
</feature>
<evidence type="ECO:0000259" key="8">
    <source>
        <dbReference type="Pfam" id="PF00361"/>
    </source>
</evidence>
<comment type="subcellular location">
    <subcellularLocation>
        <location evidence="6">Cell membrane</location>
        <topology evidence="6">Multi-pass membrane protein</topology>
    </subcellularLocation>
    <subcellularLocation>
        <location evidence="2">Endomembrane system</location>
        <topology evidence="2">Multi-pass membrane protein</topology>
    </subcellularLocation>
    <subcellularLocation>
        <location evidence="7">Membrane</location>
        <topology evidence="7">Multi-pass membrane protein</topology>
    </subcellularLocation>
</comment>
<evidence type="ECO:0000256" key="5">
    <source>
        <dbReference type="ARBA" id="ARBA00023136"/>
    </source>
</evidence>
<keyword evidence="6" id="KW-0874">Quinone</keyword>
<keyword evidence="5 6" id="KW-0472">Membrane</keyword>
<feature type="transmembrane region" description="Helical" evidence="6">
    <location>
        <begin position="269"/>
        <end position="290"/>
    </location>
</feature>
<dbReference type="NCBIfam" id="NF004440">
    <property type="entry name" value="PRK05777.1-3"/>
    <property type="match status" value="1"/>
</dbReference>
<keyword evidence="3 6" id="KW-0812">Transmembrane</keyword>
<dbReference type="PRINTS" id="PR01434">
    <property type="entry name" value="NADHDHGNASE5"/>
</dbReference>
<feature type="transmembrane region" description="Helical" evidence="6">
    <location>
        <begin position="104"/>
        <end position="123"/>
    </location>
</feature>
<comment type="catalytic activity">
    <reaction evidence="6">
        <text>a quinone + NADH + 5 H(+)(in) = a quinol + NAD(+) + 4 H(+)(out)</text>
        <dbReference type="Rhea" id="RHEA:57888"/>
        <dbReference type="ChEBI" id="CHEBI:15378"/>
        <dbReference type="ChEBI" id="CHEBI:24646"/>
        <dbReference type="ChEBI" id="CHEBI:57540"/>
        <dbReference type="ChEBI" id="CHEBI:57945"/>
        <dbReference type="ChEBI" id="CHEBI:132124"/>
    </reaction>
</comment>
<evidence type="ECO:0000256" key="1">
    <source>
        <dbReference type="ARBA" id="ARBA00002378"/>
    </source>
</evidence>
<feature type="transmembrane region" description="Helical" evidence="6">
    <location>
        <begin position="297"/>
        <end position="319"/>
    </location>
</feature>
<dbReference type="PANTHER" id="PTHR22773">
    <property type="entry name" value="NADH DEHYDROGENASE"/>
    <property type="match status" value="1"/>
</dbReference>
<dbReference type="GeneID" id="57287873"/>
<keyword evidence="6" id="KW-1278">Translocase</keyword>
<feature type="transmembrane region" description="Helical" evidence="6">
    <location>
        <begin position="443"/>
        <end position="464"/>
    </location>
</feature>
<dbReference type="Proteomes" id="UP000236447">
    <property type="component" value="Chromosome"/>
</dbReference>
<dbReference type="HAMAP" id="MF_00445">
    <property type="entry name" value="NDH1_NuoN_1"/>
    <property type="match status" value="1"/>
</dbReference>
<feature type="transmembrane region" description="Helical" evidence="6">
    <location>
        <begin position="34"/>
        <end position="53"/>
    </location>
</feature>
<feature type="transmembrane region" description="Helical" evidence="6">
    <location>
        <begin position="158"/>
        <end position="181"/>
    </location>
</feature>
<keyword evidence="6" id="KW-1003">Cell membrane</keyword>
<sequence length="479" mass="50908">MIPADLTVILPEIVLALSAMAALLGAVYTGKDKLAPALIWLMAGLMSALAIWIGTGASGSREAFNGMFVDDGFARFAKVAILLSASAVLVMGQDYMSRRGMLRFEYPILVALSAVGMMVMVSAGNLMSLYMGLELQSLALYVVASLRRDSVKSTEAGLKYFVLGALSSGLLLYGASLVYGFAGTTDFAGIYAVAKHGEVSIGLLFGLVFLISGLAFKVSAVPFHMWTPDVYEGAPTPVTAFFASAPKVAAMGLFARVMHDAFGHAVQDWSQVIALLSLLSMFVGAVAAIGQRDIKRLMAYSSIAHMGYALMGLAAGTAYGVQALLVYMAIYVSMNIGTFAFILMMEKDGKPITDIRALNLYSRREPGKALAMLILLFSLAGVPPMLGFFGKLYVLNAAYQAGLAWLAVAGVIASVIGAFYYLRIVYYMYFGEEGEELETNRSPILWGFLMASAAVMLLGIINMFGIEGAAASAAATLVN</sequence>
<comment type="function">
    <text evidence="1 6">NDH-1 shuttles electrons from NADH, via FMN and iron-sulfur (Fe-S) centers, to quinones in the respiratory chain. The immediate electron acceptor for the enzyme in this species is believed to be ubiquinone. Couples the redox reaction to proton translocation (for every two electrons transferred, four hydrogen ions are translocated across the cytoplasmic membrane), and thus conserves the redox energy in a proton gradient.</text>
</comment>
<feature type="transmembrane region" description="Helical" evidence="6">
    <location>
        <begin position="73"/>
        <end position="92"/>
    </location>
</feature>
<name>A0A135IK04_9RHOB</name>
<evidence type="ECO:0000256" key="7">
    <source>
        <dbReference type="RuleBase" id="RU000320"/>
    </source>
</evidence>
<proteinExistence type="inferred from homology"/>
<gene>
    <name evidence="6 9" type="primary">nuoN</name>
    <name evidence="9" type="ORF">PhaeoP88_01102</name>
</gene>
<dbReference type="Pfam" id="PF00361">
    <property type="entry name" value="Proton_antipo_M"/>
    <property type="match status" value="1"/>
</dbReference>
<keyword evidence="9" id="KW-0560">Oxidoreductase</keyword>
<feature type="transmembrane region" description="Helical" evidence="6">
    <location>
        <begin position="6"/>
        <end position="27"/>
    </location>
</feature>
<accession>A0A135IK04</accession>
<dbReference type="EMBL" id="CP010725">
    <property type="protein sequence ID" value="AUQ98486.1"/>
    <property type="molecule type" value="Genomic_DNA"/>
</dbReference>
<dbReference type="NCBIfam" id="TIGR01770">
    <property type="entry name" value="NDH_I_N"/>
    <property type="match status" value="1"/>
</dbReference>
<evidence type="ECO:0000256" key="2">
    <source>
        <dbReference type="ARBA" id="ARBA00004127"/>
    </source>
</evidence>
<evidence type="ECO:0000313" key="10">
    <source>
        <dbReference type="Proteomes" id="UP000236447"/>
    </source>
</evidence>
<dbReference type="AlphaFoldDB" id="A0A135IK04"/>
<protein>
    <recommendedName>
        <fullName evidence="6">NADH-quinone oxidoreductase subunit N</fullName>
        <ecNumber evidence="6">7.1.1.-</ecNumber>
    </recommendedName>
    <alternativeName>
        <fullName evidence="6">NADH dehydrogenase I subunit N</fullName>
    </alternativeName>
    <alternativeName>
        <fullName evidence="6">NDH-1 subunit N</fullName>
    </alternativeName>
</protein>
<feature type="transmembrane region" description="Helical" evidence="6">
    <location>
        <begin position="201"/>
        <end position="226"/>
    </location>
</feature>